<dbReference type="KEGG" id="haad:MW046_12305"/>
<evidence type="ECO:0000313" key="2">
    <source>
        <dbReference type="EMBL" id="UPM42726.1"/>
    </source>
</evidence>
<evidence type="ECO:0000256" key="1">
    <source>
        <dbReference type="SAM" id="MobiDB-lite"/>
    </source>
</evidence>
<accession>A0A8U0A1J0</accession>
<organism evidence="2 3">
    <name type="scientific">Halocatena salina</name>
    <dbReference type="NCBI Taxonomy" id="2934340"/>
    <lineage>
        <taxon>Archaea</taxon>
        <taxon>Methanobacteriati</taxon>
        <taxon>Methanobacteriota</taxon>
        <taxon>Stenosarchaea group</taxon>
        <taxon>Halobacteria</taxon>
        <taxon>Halobacteriales</taxon>
        <taxon>Natronomonadaceae</taxon>
        <taxon>Halocatena</taxon>
    </lineage>
</organism>
<dbReference type="EMBL" id="CP096019">
    <property type="protein sequence ID" value="UPM42726.1"/>
    <property type="molecule type" value="Genomic_DNA"/>
</dbReference>
<dbReference type="GeneID" id="71928842"/>
<dbReference type="RefSeq" id="WP_247993397.1">
    <property type="nucleotide sequence ID" value="NZ_CP096019.1"/>
</dbReference>
<sequence length="92" mass="10147">MTKETSPRGVRSEDTGLPIINENGDELGVIHGVVAEDVTIDPADTLDDATMTTLGWDDRNALQTLPRSMLERVPSDIGSYVTVFRFETETHE</sequence>
<feature type="region of interest" description="Disordered" evidence="1">
    <location>
        <begin position="1"/>
        <end position="20"/>
    </location>
</feature>
<reference evidence="2" key="1">
    <citation type="submission" date="2022-04" db="EMBL/GenBank/DDBJ databases">
        <title>Halocatena sp. nov., isolated from a salt lake.</title>
        <authorList>
            <person name="Cui H.-L."/>
        </authorList>
    </citation>
    <scope>NUCLEOTIDE SEQUENCE</scope>
    <source>
        <strain evidence="2">AD-1</strain>
    </source>
</reference>
<feature type="compositionally biased region" description="Basic and acidic residues" evidence="1">
    <location>
        <begin position="1"/>
        <end position="14"/>
    </location>
</feature>
<dbReference type="Proteomes" id="UP000831768">
    <property type="component" value="Chromosome"/>
</dbReference>
<evidence type="ECO:0000313" key="3">
    <source>
        <dbReference type="Proteomes" id="UP000831768"/>
    </source>
</evidence>
<proteinExistence type="predicted"/>
<keyword evidence="3" id="KW-1185">Reference proteome</keyword>
<gene>
    <name evidence="2" type="ORF">MW046_12305</name>
</gene>
<dbReference type="AlphaFoldDB" id="A0A8U0A1J0"/>
<name>A0A8U0A1J0_9EURY</name>
<protein>
    <submittedName>
        <fullName evidence="2">Uncharacterized protein</fullName>
    </submittedName>
</protein>